<evidence type="ECO:0000313" key="2">
    <source>
        <dbReference type="Proteomes" id="UP001629536"/>
    </source>
</evidence>
<comment type="caution">
    <text evidence="1">The sequence shown here is derived from an EMBL/GenBank/DDBJ whole genome shotgun (WGS) entry which is preliminary data.</text>
</comment>
<proteinExistence type="predicted"/>
<protein>
    <submittedName>
        <fullName evidence="1">Uncharacterized protein</fullName>
    </submittedName>
</protein>
<dbReference type="Proteomes" id="UP001629536">
    <property type="component" value="Unassembled WGS sequence"/>
</dbReference>
<organism evidence="1 2">
    <name type="scientific">Helcococcus bovis</name>
    <dbReference type="NCBI Taxonomy" id="3153252"/>
    <lineage>
        <taxon>Bacteria</taxon>
        <taxon>Bacillati</taxon>
        <taxon>Bacillota</taxon>
        <taxon>Tissierellia</taxon>
        <taxon>Tissierellales</taxon>
        <taxon>Peptoniphilaceae</taxon>
        <taxon>Helcococcus</taxon>
    </lineage>
</organism>
<gene>
    <name evidence="1" type="ORF">ABGF40_02645</name>
</gene>
<name>A0ABW9F5W8_9FIRM</name>
<reference evidence="1 2" key="1">
    <citation type="journal article" date="2024" name="Front. Microbiol.">
        <title>Pangenomic and biochemical analyses of Helcococcus ovis reveal widespread tetracycline resistance and a novel bacterial species, Helcococcus bovis.</title>
        <authorList>
            <person name="Cunha F."/>
            <person name="Zhai Y."/>
            <person name="Casaro S."/>
            <person name="Jones K.L."/>
            <person name="Hernandez M."/>
            <person name="Bisinotto R.S."/>
            <person name="Kariyawasam S."/>
            <person name="Brown M.B."/>
            <person name="Phillips A."/>
            <person name="Jeong K.C."/>
            <person name="Galvao K.N."/>
        </authorList>
    </citation>
    <scope>NUCLEOTIDE SEQUENCE [LARGE SCALE GENOMIC DNA]</scope>
    <source>
        <strain evidence="1 2">KG197</strain>
    </source>
</reference>
<dbReference type="EMBL" id="JBFNFH010000004">
    <property type="protein sequence ID" value="MFM1524563.1"/>
    <property type="molecule type" value="Genomic_DNA"/>
</dbReference>
<keyword evidence="2" id="KW-1185">Reference proteome</keyword>
<dbReference type="RefSeq" id="WP_408126339.1">
    <property type="nucleotide sequence ID" value="NZ_JBFNFH010000004.1"/>
</dbReference>
<accession>A0ABW9F5W8</accession>
<sequence length="58" mass="6754">MENDKKYVYKIQWFDLNNGNGRSRNLSKEAIINLAVALKDYKTNISSDILDLKKGKDY</sequence>
<evidence type="ECO:0000313" key="1">
    <source>
        <dbReference type="EMBL" id="MFM1524563.1"/>
    </source>
</evidence>